<dbReference type="AlphaFoldDB" id="A0A9P3GJ59"/>
<dbReference type="GO" id="GO:0004497">
    <property type="term" value="F:monooxygenase activity"/>
    <property type="evidence" value="ECO:0007669"/>
    <property type="project" value="UniProtKB-KW"/>
</dbReference>
<evidence type="ECO:0000256" key="9">
    <source>
        <dbReference type="ARBA" id="ARBA00023002"/>
    </source>
</evidence>
<evidence type="ECO:0000256" key="10">
    <source>
        <dbReference type="ARBA" id="ARBA00023004"/>
    </source>
</evidence>
<evidence type="ECO:0000256" key="12">
    <source>
        <dbReference type="ARBA" id="ARBA00023136"/>
    </source>
</evidence>
<keyword evidence="11 14" id="KW-0503">Monooxygenase</keyword>
<evidence type="ECO:0000256" key="1">
    <source>
        <dbReference type="ARBA" id="ARBA00001971"/>
    </source>
</evidence>
<dbReference type="EMBL" id="BPQB01000060">
    <property type="protein sequence ID" value="GJE96517.1"/>
    <property type="molecule type" value="Genomic_DNA"/>
</dbReference>
<dbReference type="InterPro" id="IPR001128">
    <property type="entry name" value="Cyt_P450"/>
</dbReference>
<accession>A0A9P3GJ59</accession>
<dbReference type="PROSITE" id="PS00086">
    <property type="entry name" value="CYTOCHROME_P450"/>
    <property type="match status" value="1"/>
</dbReference>
<name>A0A9P3GJ59_9APHY</name>
<evidence type="ECO:0008006" key="17">
    <source>
        <dbReference type="Google" id="ProtNLM"/>
    </source>
</evidence>
<sequence>MDSDVDSAIQDKAFKIVTATTISGGSDTVTGALVTFVLAMTMFPKTQAAAHAEIDRVVGRERVPEIEDRELLPYVTALFYEVTRWHPSGPIGLPHRLTTDDEYHGYHIPAGAVVIANIWAMLHDENVFPEPDKFMPERFLGADGALSSSAPRPDALWGFGRRICPGRHFATDFLWIAMVHILAVFRIEPAVGSDGQRDEPKARFSPHHISAPEPFRCEFKPRFPGAENMVNSVDTAD</sequence>
<dbReference type="GO" id="GO:0005506">
    <property type="term" value="F:iron ion binding"/>
    <property type="evidence" value="ECO:0007669"/>
    <property type="project" value="InterPro"/>
</dbReference>
<proteinExistence type="inferred from homology"/>
<dbReference type="PANTHER" id="PTHR46300:SF2">
    <property type="entry name" value="CYTOCHROME P450 MONOOXYGENASE ALNH-RELATED"/>
    <property type="match status" value="1"/>
</dbReference>
<evidence type="ECO:0000256" key="11">
    <source>
        <dbReference type="ARBA" id="ARBA00023033"/>
    </source>
</evidence>
<evidence type="ECO:0000256" key="6">
    <source>
        <dbReference type="ARBA" id="ARBA00022692"/>
    </source>
</evidence>
<dbReference type="GO" id="GO:0020037">
    <property type="term" value="F:heme binding"/>
    <property type="evidence" value="ECO:0007669"/>
    <property type="project" value="InterPro"/>
</dbReference>
<evidence type="ECO:0000256" key="7">
    <source>
        <dbReference type="ARBA" id="ARBA00022723"/>
    </source>
</evidence>
<reference evidence="15 16" key="1">
    <citation type="submission" date="2021-08" db="EMBL/GenBank/DDBJ databases">
        <title>Draft Genome Sequence of Phanerochaete sordida strain YK-624.</title>
        <authorList>
            <person name="Mori T."/>
            <person name="Dohra H."/>
            <person name="Suzuki T."/>
            <person name="Kawagishi H."/>
            <person name="Hirai H."/>
        </authorList>
    </citation>
    <scope>NUCLEOTIDE SEQUENCE [LARGE SCALE GENOMIC DNA]</scope>
    <source>
        <strain evidence="15 16">YK-624</strain>
    </source>
</reference>
<evidence type="ECO:0000256" key="14">
    <source>
        <dbReference type="RuleBase" id="RU000461"/>
    </source>
</evidence>
<dbReference type="SUPFAM" id="SSF48264">
    <property type="entry name" value="Cytochrome P450"/>
    <property type="match status" value="1"/>
</dbReference>
<dbReference type="GO" id="GO:0016705">
    <property type="term" value="F:oxidoreductase activity, acting on paired donors, with incorporation or reduction of molecular oxygen"/>
    <property type="evidence" value="ECO:0007669"/>
    <property type="project" value="InterPro"/>
</dbReference>
<comment type="caution">
    <text evidence="15">The sequence shown here is derived from an EMBL/GenBank/DDBJ whole genome shotgun (WGS) entry which is preliminary data.</text>
</comment>
<dbReference type="Proteomes" id="UP000703269">
    <property type="component" value="Unassembled WGS sequence"/>
</dbReference>
<comment type="cofactor">
    <cofactor evidence="1 13">
        <name>heme</name>
        <dbReference type="ChEBI" id="CHEBI:30413"/>
    </cofactor>
</comment>
<dbReference type="InterPro" id="IPR017972">
    <property type="entry name" value="Cyt_P450_CS"/>
</dbReference>
<dbReference type="Gene3D" id="1.10.630.10">
    <property type="entry name" value="Cytochrome P450"/>
    <property type="match status" value="1"/>
</dbReference>
<protein>
    <recommendedName>
        <fullName evidence="17">Cytochrome P450</fullName>
    </recommendedName>
</protein>
<evidence type="ECO:0000256" key="5">
    <source>
        <dbReference type="ARBA" id="ARBA00022617"/>
    </source>
</evidence>
<evidence type="ECO:0000256" key="8">
    <source>
        <dbReference type="ARBA" id="ARBA00022989"/>
    </source>
</evidence>
<dbReference type="Pfam" id="PF00067">
    <property type="entry name" value="p450"/>
    <property type="match status" value="1"/>
</dbReference>
<evidence type="ECO:0000313" key="15">
    <source>
        <dbReference type="EMBL" id="GJE96517.1"/>
    </source>
</evidence>
<keyword evidence="12" id="KW-0472">Membrane</keyword>
<keyword evidence="7 13" id="KW-0479">Metal-binding</keyword>
<comment type="subcellular location">
    <subcellularLocation>
        <location evidence="2">Membrane</location>
    </subcellularLocation>
</comment>
<dbReference type="GO" id="GO:0016020">
    <property type="term" value="C:membrane"/>
    <property type="evidence" value="ECO:0007669"/>
    <property type="project" value="UniProtKB-SubCell"/>
</dbReference>
<keyword evidence="8" id="KW-1133">Transmembrane helix</keyword>
<feature type="binding site" description="axial binding residue" evidence="13">
    <location>
        <position position="164"/>
    </location>
    <ligand>
        <name>heme</name>
        <dbReference type="ChEBI" id="CHEBI:30413"/>
    </ligand>
    <ligandPart>
        <name>Fe</name>
        <dbReference type="ChEBI" id="CHEBI:18248"/>
    </ligandPart>
</feature>
<comment type="similarity">
    <text evidence="4 14">Belongs to the cytochrome P450 family.</text>
</comment>
<dbReference type="OrthoDB" id="2789670at2759"/>
<evidence type="ECO:0000256" key="13">
    <source>
        <dbReference type="PIRSR" id="PIRSR602401-1"/>
    </source>
</evidence>
<keyword evidence="16" id="KW-1185">Reference proteome</keyword>
<dbReference type="PANTHER" id="PTHR46300">
    <property type="entry name" value="P450, PUTATIVE (EUROFUNG)-RELATED-RELATED"/>
    <property type="match status" value="1"/>
</dbReference>
<gene>
    <name evidence="15" type="ORF">PsYK624_127140</name>
</gene>
<keyword evidence="5 13" id="KW-0349">Heme</keyword>
<evidence type="ECO:0000256" key="2">
    <source>
        <dbReference type="ARBA" id="ARBA00004370"/>
    </source>
</evidence>
<organism evidence="15 16">
    <name type="scientific">Phanerochaete sordida</name>
    <dbReference type="NCBI Taxonomy" id="48140"/>
    <lineage>
        <taxon>Eukaryota</taxon>
        <taxon>Fungi</taxon>
        <taxon>Dikarya</taxon>
        <taxon>Basidiomycota</taxon>
        <taxon>Agaricomycotina</taxon>
        <taxon>Agaricomycetes</taxon>
        <taxon>Polyporales</taxon>
        <taxon>Phanerochaetaceae</taxon>
        <taxon>Phanerochaete</taxon>
    </lineage>
</organism>
<dbReference type="InterPro" id="IPR036396">
    <property type="entry name" value="Cyt_P450_sf"/>
</dbReference>
<keyword evidence="10 13" id="KW-0408">Iron</keyword>
<evidence type="ECO:0000313" key="16">
    <source>
        <dbReference type="Proteomes" id="UP000703269"/>
    </source>
</evidence>
<keyword evidence="9 14" id="KW-0560">Oxidoreductase</keyword>
<evidence type="ECO:0000256" key="4">
    <source>
        <dbReference type="ARBA" id="ARBA00010617"/>
    </source>
</evidence>
<evidence type="ECO:0000256" key="3">
    <source>
        <dbReference type="ARBA" id="ARBA00005179"/>
    </source>
</evidence>
<dbReference type="InterPro" id="IPR050364">
    <property type="entry name" value="Cytochrome_P450_fung"/>
</dbReference>
<comment type="pathway">
    <text evidence="3">Secondary metabolite biosynthesis.</text>
</comment>
<keyword evidence="6" id="KW-0812">Transmembrane</keyword>
<dbReference type="PRINTS" id="PR00463">
    <property type="entry name" value="EP450I"/>
</dbReference>
<dbReference type="InterPro" id="IPR002401">
    <property type="entry name" value="Cyt_P450_E_grp-I"/>
</dbReference>